<protein>
    <submittedName>
        <fullName evidence="2">Uncharacterized protein</fullName>
    </submittedName>
</protein>
<name>A0ABY8V195_9BACI</name>
<dbReference type="InterPro" id="IPR058887">
    <property type="entry name" value="YuzI-like"/>
</dbReference>
<feature type="transmembrane region" description="Helical" evidence="1">
    <location>
        <begin position="47"/>
        <end position="64"/>
    </location>
</feature>
<evidence type="ECO:0000313" key="3">
    <source>
        <dbReference type="Proteomes" id="UP001236652"/>
    </source>
</evidence>
<dbReference type="Pfam" id="PF26135">
    <property type="entry name" value="YuzI"/>
    <property type="match status" value="1"/>
</dbReference>
<dbReference type="RefSeq" id="WP_231418413.1">
    <property type="nucleotide sequence ID" value="NZ_CP126446.1"/>
</dbReference>
<evidence type="ECO:0000313" key="2">
    <source>
        <dbReference type="EMBL" id="WIF99012.1"/>
    </source>
</evidence>
<gene>
    <name evidence="2" type="ORF">QNI29_04985</name>
</gene>
<proteinExistence type="predicted"/>
<accession>A0ABY8V195</accession>
<feature type="transmembrane region" description="Helical" evidence="1">
    <location>
        <begin position="6"/>
        <end position="27"/>
    </location>
</feature>
<keyword evidence="1" id="KW-0472">Membrane</keyword>
<keyword evidence="1" id="KW-1133">Transmembrane helix</keyword>
<keyword evidence="3" id="KW-1185">Reference proteome</keyword>
<organism evidence="2 3">
    <name type="scientific">Pontibacillus chungwhensis</name>
    <dbReference type="NCBI Taxonomy" id="265426"/>
    <lineage>
        <taxon>Bacteria</taxon>
        <taxon>Bacillati</taxon>
        <taxon>Bacillota</taxon>
        <taxon>Bacilli</taxon>
        <taxon>Bacillales</taxon>
        <taxon>Bacillaceae</taxon>
        <taxon>Pontibacillus</taxon>
    </lineage>
</organism>
<sequence length="69" mass="7843">MVPLFLFLVGFGFAVSGGVTIIAYLNFLPAGFSWMDYMMFIKERPECYLLPFGILFITIAVYLFPQDSC</sequence>
<dbReference type="EMBL" id="CP126446">
    <property type="protein sequence ID" value="WIF99012.1"/>
    <property type="molecule type" value="Genomic_DNA"/>
</dbReference>
<evidence type="ECO:0000256" key="1">
    <source>
        <dbReference type="SAM" id="Phobius"/>
    </source>
</evidence>
<reference evidence="2 3" key="1">
    <citation type="submission" date="2023-05" db="EMBL/GenBank/DDBJ databases">
        <title>Comparative genomics reveals the evidence of polycyclic aromatic hydrocarbons degradation in moderately halophilic genus Pontibacillus.</title>
        <authorList>
            <person name="Yang H."/>
            <person name="Qian Z."/>
        </authorList>
    </citation>
    <scope>NUCLEOTIDE SEQUENCE [LARGE SCALE GENOMIC DNA]</scope>
    <source>
        <strain evidence="3">HN14</strain>
    </source>
</reference>
<dbReference type="Proteomes" id="UP001236652">
    <property type="component" value="Chromosome"/>
</dbReference>
<keyword evidence="1" id="KW-0812">Transmembrane</keyword>